<keyword evidence="2" id="KW-1185">Reference proteome</keyword>
<proteinExistence type="predicted"/>
<evidence type="ECO:0000313" key="1">
    <source>
        <dbReference type="EMBL" id="VEL23448.1"/>
    </source>
</evidence>
<dbReference type="AlphaFoldDB" id="A0A3S5CNJ1"/>
<reference evidence="1" key="1">
    <citation type="submission" date="2018-11" db="EMBL/GenBank/DDBJ databases">
        <authorList>
            <consortium name="Pathogen Informatics"/>
        </authorList>
    </citation>
    <scope>NUCLEOTIDE SEQUENCE</scope>
</reference>
<dbReference type="EMBL" id="CAAALY010061974">
    <property type="protein sequence ID" value="VEL23448.1"/>
    <property type="molecule type" value="Genomic_DNA"/>
</dbReference>
<organism evidence="1 2">
    <name type="scientific">Protopolystoma xenopodis</name>
    <dbReference type="NCBI Taxonomy" id="117903"/>
    <lineage>
        <taxon>Eukaryota</taxon>
        <taxon>Metazoa</taxon>
        <taxon>Spiralia</taxon>
        <taxon>Lophotrochozoa</taxon>
        <taxon>Platyhelminthes</taxon>
        <taxon>Monogenea</taxon>
        <taxon>Polyopisthocotylea</taxon>
        <taxon>Polystomatidea</taxon>
        <taxon>Polystomatidae</taxon>
        <taxon>Protopolystoma</taxon>
    </lineage>
</organism>
<comment type="caution">
    <text evidence="1">The sequence shown here is derived from an EMBL/GenBank/DDBJ whole genome shotgun (WGS) entry which is preliminary data.</text>
</comment>
<gene>
    <name evidence="1" type="ORF">PXEA_LOCUS16888</name>
</gene>
<name>A0A3S5CNJ1_9PLAT</name>
<dbReference type="Proteomes" id="UP000784294">
    <property type="component" value="Unassembled WGS sequence"/>
</dbReference>
<evidence type="ECO:0000313" key="2">
    <source>
        <dbReference type="Proteomes" id="UP000784294"/>
    </source>
</evidence>
<accession>A0A3S5CNJ1</accession>
<protein>
    <submittedName>
        <fullName evidence="1">Uncharacterized protein</fullName>
    </submittedName>
</protein>
<sequence length="181" mass="19955">MIASESTLRIKEKKHFEAKKARLESSSHSGLPITTTSSATLSEPRLSAILPAVVTCSRPHLVPAWTVHLLRNPLLRWFSQTWIASQRPLDRSLKAAVISKVEDDDWVNFQSHLKRVDSITSGLPLVHVSVEPELAMAQPATSEFATGNGTPAKITEGSVCRVLIDLASIEQVIHLCTLFFH</sequence>